<evidence type="ECO:0000256" key="3">
    <source>
        <dbReference type="ARBA" id="ARBA00023136"/>
    </source>
</evidence>
<keyword evidence="4" id="KW-0564">Palmitate</keyword>
<evidence type="ECO:0000313" key="7">
    <source>
        <dbReference type="EMBL" id="NDY83687.1"/>
    </source>
</evidence>
<name>A0A6B2R3Q4_9BURK</name>
<evidence type="ECO:0000256" key="4">
    <source>
        <dbReference type="ARBA" id="ARBA00023139"/>
    </source>
</evidence>
<protein>
    <submittedName>
        <fullName evidence="7">Curli production assembly protein CsgG</fullName>
    </submittedName>
</protein>
<comment type="caution">
    <text evidence="7">The sequence shown here is derived from an EMBL/GenBank/DDBJ whole genome shotgun (WGS) entry which is preliminary data.</text>
</comment>
<keyword evidence="3" id="KW-0472">Membrane</keyword>
<dbReference type="PANTHER" id="PTHR41164">
    <property type="entry name" value="CURLI PRODUCTION ASSEMBLY/TRANSPORT COMPONENT CSGG"/>
    <property type="match status" value="1"/>
</dbReference>
<keyword evidence="1" id="KW-1003">Cell membrane</keyword>
<dbReference type="InterPro" id="IPR005534">
    <property type="entry name" value="Curli_assmbl/transp-comp_CsgG"/>
</dbReference>
<sequence length="325" mass="34256">MKTFRLCLLLTAMAFVSGCAVQTPPIAQKEAPQSAQAQREAQAAVKAQAPATPTLKRKIALGRVTNETVYGRSLLRDQFNDPLGKQVTDMMSKALTESGAYLVFERPDIGRVQSESQLTGSKLNLIGVDTLIVGSLTEFGRKTVGQSGFVSASKKQVAFAKIDIRLVDTSNGHVYFATSGAGEASNEASSTFGFGSRADYDGTLGDAAISQAVGDAISKMTMEINTKPWQTYILKAEGSRIFIGGGKSQGIKPGMTFSVLTAGETIKSPQTGANITLPGQAIATIRVDSLFGEGELNEGSVASVVSGSIGNKKIRDMVIRFDGAQ</sequence>
<dbReference type="EMBL" id="JAAGRN010000006">
    <property type="protein sequence ID" value="NDY83687.1"/>
    <property type="molecule type" value="Genomic_DNA"/>
</dbReference>
<dbReference type="PROSITE" id="PS51257">
    <property type="entry name" value="PROKAR_LIPOPROTEIN"/>
    <property type="match status" value="1"/>
</dbReference>
<dbReference type="PANTHER" id="PTHR41164:SF1">
    <property type="entry name" value="CURLI PRODUCTION ASSEMBLY_TRANSPORT COMPONENT CSGG"/>
    <property type="match status" value="1"/>
</dbReference>
<dbReference type="AlphaFoldDB" id="A0A6B2R3Q4"/>
<evidence type="ECO:0000256" key="1">
    <source>
        <dbReference type="ARBA" id="ARBA00022475"/>
    </source>
</evidence>
<accession>A0A6B2R3Q4</accession>
<dbReference type="GO" id="GO:0030288">
    <property type="term" value="C:outer membrane-bounded periplasmic space"/>
    <property type="evidence" value="ECO:0007669"/>
    <property type="project" value="InterPro"/>
</dbReference>
<evidence type="ECO:0000256" key="5">
    <source>
        <dbReference type="ARBA" id="ARBA00023288"/>
    </source>
</evidence>
<organism evidence="7">
    <name type="scientific">Sheuella amnicola</name>
    <dbReference type="NCBI Taxonomy" id="2707330"/>
    <lineage>
        <taxon>Bacteria</taxon>
        <taxon>Pseudomonadati</taxon>
        <taxon>Pseudomonadota</taxon>
        <taxon>Betaproteobacteria</taxon>
        <taxon>Burkholderiales</taxon>
        <taxon>Alcaligenaceae</taxon>
        <taxon>Sheuella</taxon>
    </lineage>
</organism>
<gene>
    <name evidence="7" type="ORF">G3I67_10625</name>
</gene>
<evidence type="ECO:0000256" key="2">
    <source>
        <dbReference type="ARBA" id="ARBA00022729"/>
    </source>
</evidence>
<reference evidence="7" key="1">
    <citation type="submission" date="2020-02" db="EMBL/GenBank/DDBJ databases">
        <authorList>
            <person name="Chen W.-M."/>
        </authorList>
    </citation>
    <scope>NUCLEOTIDE SEQUENCE</scope>
    <source>
        <strain evidence="7">NBD-18</strain>
    </source>
</reference>
<dbReference type="RefSeq" id="WP_163655113.1">
    <property type="nucleotide sequence ID" value="NZ_JAAGRN010000006.1"/>
</dbReference>
<feature type="chain" id="PRO_5025461070" evidence="6">
    <location>
        <begin position="23"/>
        <end position="325"/>
    </location>
</feature>
<dbReference type="Gene3D" id="3.40.50.10610">
    <property type="entry name" value="ABC-type transport auxiliary lipoprotein component"/>
    <property type="match status" value="1"/>
</dbReference>
<dbReference type="Pfam" id="PF03783">
    <property type="entry name" value="CsgG"/>
    <property type="match status" value="1"/>
</dbReference>
<feature type="signal peptide" evidence="6">
    <location>
        <begin position="1"/>
        <end position="22"/>
    </location>
</feature>
<proteinExistence type="predicted"/>
<keyword evidence="5" id="KW-0449">Lipoprotein</keyword>
<keyword evidence="2 6" id="KW-0732">Signal</keyword>
<evidence type="ECO:0000256" key="6">
    <source>
        <dbReference type="SAM" id="SignalP"/>
    </source>
</evidence>